<dbReference type="EMBL" id="AHTH01000002">
    <property type="protein sequence ID" value="EHR42634.1"/>
    <property type="molecule type" value="Genomic_DNA"/>
</dbReference>
<evidence type="ECO:0000313" key="4">
    <source>
        <dbReference type="Proteomes" id="UP000012046"/>
    </source>
</evidence>
<dbReference type="Proteomes" id="UP000012046">
    <property type="component" value="Unassembled WGS sequence"/>
</dbReference>
<gene>
    <name evidence="3" type="ORF">AJE_00555</name>
</gene>
<dbReference type="GO" id="GO:0004222">
    <property type="term" value="F:metalloendopeptidase activity"/>
    <property type="evidence" value="ECO:0007669"/>
    <property type="project" value="TreeGrafter"/>
</dbReference>
<dbReference type="RefSeq" id="WP_008949196.1">
    <property type="nucleotide sequence ID" value="NZ_AHTH01000002.1"/>
</dbReference>
<comment type="caution">
    <text evidence="3">The sequence shown here is derived from an EMBL/GenBank/DDBJ whole genome shotgun (WGS) entry which is preliminary data.</text>
</comment>
<evidence type="ECO:0000256" key="1">
    <source>
        <dbReference type="SAM" id="SignalP"/>
    </source>
</evidence>
<dbReference type="PANTHER" id="PTHR21666">
    <property type="entry name" value="PEPTIDASE-RELATED"/>
    <property type="match status" value="1"/>
</dbReference>
<accession>H3Z9W0</accession>
<dbReference type="InterPro" id="IPR050570">
    <property type="entry name" value="Cell_wall_metabolism_enzyme"/>
</dbReference>
<protein>
    <submittedName>
        <fullName evidence="3">Peptidase M23B</fullName>
    </submittedName>
</protein>
<sequence length="281" mass="30880">MKVWAKALLLCALNWAALASSSAKELVLDGQLTQGSLIRATVPAGAKVWFNDQPLAVSEQGHFVFGIGRDAALKHQLTVEHQGKRQQIPLTFSGRQYDIQRISGVEQKYVEPPKEVTARIARDNRRVREVRQTFTAKTLFLDAPLKPAAGRISGVYGSQRIFNGQPRNPHFGLDIAAPVGAPVLAPWDGKVLLAEDLYFSGLTLIVDHGMGVTSTFMHLHRFNVAVGDTVTAGMQIAEVGATGRVTGPHLDWRINWFQKRLDPQLLLPEFAPAAPKRIPLN</sequence>
<name>H3Z9W0_9ALTE</name>
<dbReference type="eggNOG" id="COG0739">
    <property type="taxonomic scope" value="Bacteria"/>
</dbReference>
<dbReference type="InterPro" id="IPR011055">
    <property type="entry name" value="Dup_hybrid_motif"/>
</dbReference>
<keyword evidence="4" id="KW-1185">Reference proteome</keyword>
<feature type="chain" id="PRO_5003591596" evidence="1">
    <location>
        <begin position="20"/>
        <end position="281"/>
    </location>
</feature>
<dbReference type="Pfam" id="PF01551">
    <property type="entry name" value="Peptidase_M23"/>
    <property type="match status" value="1"/>
</dbReference>
<proteinExistence type="predicted"/>
<dbReference type="AlphaFoldDB" id="H3Z9W0"/>
<dbReference type="SUPFAM" id="SSF51261">
    <property type="entry name" value="Duplicated hybrid motif"/>
    <property type="match status" value="1"/>
</dbReference>
<dbReference type="FunFam" id="2.70.70.10:FF:000019">
    <property type="entry name" value="M23 family peptidase"/>
    <property type="match status" value="1"/>
</dbReference>
<evidence type="ECO:0000259" key="2">
    <source>
        <dbReference type="Pfam" id="PF01551"/>
    </source>
</evidence>
<feature type="domain" description="M23ase beta-sheet core" evidence="2">
    <location>
        <begin position="169"/>
        <end position="263"/>
    </location>
</feature>
<dbReference type="PATRIC" id="fig|1129374.4.peg.112"/>
<dbReference type="CDD" id="cd12797">
    <property type="entry name" value="M23_peptidase"/>
    <property type="match status" value="1"/>
</dbReference>
<keyword evidence="1" id="KW-0732">Signal</keyword>
<organism evidence="3 4">
    <name type="scientific">Alishewanella jeotgali KCTC 22429</name>
    <dbReference type="NCBI Taxonomy" id="1129374"/>
    <lineage>
        <taxon>Bacteria</taxon>
        <taxon>Pseudomonadati</taxon>
        <taxon>Pseudomonadota</taxon>
        <taxon>Gammaproteobacteria</taxon>
        <taxon>Alteromonadales</taxon>
        <taxon>Alteromonadaceae</taxon>
        <taxon>Alishewanella</taxon>
    </lineage>
</organism>
<evidence type="ECO:0000313" key="3">
    <source>
        <dbReference type="EMBL" id="EHR42634.1"/>
    </source>
</evidence>
<reference evidence="3 4" key="1">
    <citation type="journal article" date="2012" name="J. Bacteriol.">
        <title>Genome Sequence of Extracellular-Protease-Producing Alishewanella jeotgali Isolated from Traditional Korean Fermented Seafood.</title>
        <authorList>
            <person name="Jung J."/>
            <person name="Chun J."/>
            <person name="Park W."/>
        </authorList>
    </citation>
    <scope>NUCLEOTIDE SEQUENCE [LARGE SCALE GENOMIC DNA]</scope>
    <source>
        <strain evidence="3 4">KCTC 22429</strain>
    </source>
</reference>
<feature type="signal peptide" evidence="1">
    <location>
        <begin position="1"/>
        <end position="19"/>
    </location>
</feature>
<dbReference type="Gene3D" id="2.70.70.10">
    <property type="entry name" value="Glucose Permease (Domain IIA)"/>
    <property type="match status" value="1"/>
</dbReference>
<dbReference type="InterPro" id="IPR016047">
    <property type="entry name" value="M23ase_b-sheet_dom"/>
</dbReference>
<dbReference type="PANTHER" id="PTHR21666:SF285">
    <property type="entry name" value="M23 FAMILY METALLOPEPTIDASE"/>
    <property type="match status" value="1"/>
</dbReference>
<dbReference type="STRING" id="1129374.AJE_00555"/>